<proteinExistence type="predicted"/>
<dbReference type="InterPro" id="IPR023614">
    <property type="entry name" value="Porin_dom_sf"/>
</dbReference>
<organism evidence="13 14">
    <name type="scientific">Roseateles asaccharophilus</name>
    <dbReference type="NCBI Taxonomy" id="582607"/>
    <lineage>
        <taxon>Bacteria</taxon>
        <taxon>Pseudomonadati</taxon>
        <taxon>Pseudomonadota</taxon>
        <taxon>Betaproteobacteria</taxon>
        <taxon>Burkholderiales</taxon>
        <taxon>Sphaerotilaceae</taxon>
        <taxon>Roseateles</taxon>
    </lineage>
</organism>
<evidence type="ECO:0000256" key="11">
    <source>
        <dbReference type="SAM" id="SignalP"/>
    </source>
</evidence>
<dbReference type="Gene3D" id="2.40.160.10">
    <property type="entry name" value="Porin"/>
    <property type="match status" value="1"/>
</dbReference>
<name>A0ABU2A6P1_9BURK</name>
<dbReference type="PANTHER" id="PTHR34501">
    <property type="entry name" value="PROTEIN YDDL-RELATED"/>
    <property type="match status" value="1"/>
</dbReference>
<evidence type="ECO:0000313" key="14">
    <source>
        <dbReference type="Proteomes" id="UP001180825"/>
    </source>
</evidence>
<dbReference type="SUPFAM" id="SSF56935">
    <property type="entry name" value="Porins"/>
    <property type="match status" value="1"/>
</dbReference>
<keyword evidence="8" id="KW-0626">Porin</keyword>
<keyword evidence="9" id="KW-0472">Membrane</keyword>
<evidence type="ECO:0000256" key="6">
    <source>
        <dbReference type="ARBA" id="ARBA00022729"/>
    </source>
</evidence>
<keyword evidence="4" id="KW-1134">Transmembrane beta strand</keyword>
<evidence type="ECO:0000256" key="2">
    <source>
        <dbReference type="ARBA" id="ARBA00011233"/>
    </source>
</evidence>
<accession>A0ABU2A6P1</accession>
<evidence type="ECO:0000256" key="5">
    <source>
        <dbReference type="ARBA" id="ARBA00022692"/>
    </source>
</evidence>
<comment type="caution">
    <text evidence="13">The sequence shown here is derived from an EMBL/GenBank/DDBJ whole genome shotgun (WGS) entry which is preliminary data.</text>
</comment>
<evidence type="ECO:0000256" key="3">
    <source>
        <dbReference type="ARBA" id="ARBA00022448"/>
    </source>
</evidence>
<evidence type="ECO:0000256" key="7">
    <source>
        <dbReference type="ARBA" id="ARBA00023065"/>
    </source>
</evidence>
<keyword evidence="3" id="KW-0813">Transport</keyword>
<evidence type="ECO:0000256" key="10">
    <source>
        <dbReference type="ARBA" id="ARBA00023237"/>
    </source>
</evidence>
<comment type="subcellular location">
    <subcellularLocation>
        <location evidence="1">Cell outer membrane</location>
        <topology evidence="1">Multi-pass membrane protein</topology>
    </subcellularLocation>
</comment>
<dbReference type="RefSeq" id="WP_310326296.1">
    <property type="nucleotide sequence ID" value="NZ_JAVDXV010000002.1"/>
</dbReference>
<dbReference type="InterPro" id="IPR050298">
    <property type="entry name" value="Gram-neg_bact_OMP"/>
</dbReference>
<dbReference type="CDD" id="cd00342">
    <property type="entry name" value="gram_neg_porins"/>
    <property type="match status" value="1"/>
</dbReference>
<evidence type="ECO:0000259" key="12">
    <source>
        <dbReference type="Pfam" id="PF13609"/>
    </source>
</evidence>
<comment type="subunit">
    <text evidence="2">Homotrimer.</text>
</comment>
<dbReference type="PANTHER" id="PTHR34501:SF9">
    <property type="entry name" value="MAJOR OUTER MEMBRANE PROTEIN P.IA"/>
    <property type="match status" value="1"/>
</dbReference>
<dbReference type="Proteomes" id="UP001180825">
    <property type="component" value="Unassembled WGS sequence"/>
</dbReference>
<evidence type="ECO:0000256" key="4">
    <source>
        <dbReference type="ARBA" id="ARBA00022452"/>
    </source>
</evidence>
<protein>
    <submittedName>
        <fullName evidence="13">Porin</fullName>
    </submittedName>
</protein>
<feature type="chain" id="PRO_5046785490" evidence="11">
    <location>
        <begin position="21"/>
        <end position="365"/>
    </location>
</feature>
<keyword evidence="14" id="KW-1185">Reference proteome</keyword>
<dbReference type="EMBL" id="JAVDXV010000002">
    <property type="protein sequence ID" value="MDR7332157.1"/>
    <property type="molecule type" value="Genomic_DNA"/>
</dbReference>
<evidence type="ECO:0000313" key="13">
    <source>
        <dbReference type="EMBL" id="MDR7332157.1"/>
    </source>
</evidence>
<evidence type="ECO:0000256" key="9">
    <source>
        <dbReference type="ARBA" id="ARBA00023136"/>
    </source>
</evidence>
<evidence type="ECO:0000256" key="1">
    <source>
        <dbReference type="ARBA" id="ARBA00004571"/>
    </source>
</evidence>
<feature type="domain" description="Porin" evidence="12">
    <location>
        <begin position="7"/>
        <end position="333"/>
    </location>
</feature>
<dbReference type="InterPro" id="IPR002299">
    <property type="entry name" value="Porin_Neis"/>
</dbReference>
<evidence type="ECO:0000256" key="8">
    <source>
        <dbReference type="ARBA" id="ARBA00023114"/>
    </source>
</evidence>
<gene>
    <name evidence="13" type="ORF">J2X21_001283</name>
</gene>
<sequence>MMKKTLALTALALAAGATQAQTNVTIYGILDAAVEHLSGVGANSDSIKRMPGLTGGISPSRLGFRGTEDLGDGLKAVFTLEQGLGVDSGTLNQGGRAWGRQVFVGLQGAWGTVSFGRQYSMLFWSQLDADILGPAMFGSGSLDSYLPNSRVDNSIAYRGTFSGVTLGATYSFGRDAVNAGPSPSGTNCAGEAADSKACKQWSLLAKYDTPTWGVSAAVDEIRGNTGAFAGLTSSAMADRRSTVAGWVKLGTVKLGAGVIDRKNEASATTPKSQLWYLGASYPVTPAFTLDGQVFKLDFKGSANQATLVAVRGVYSLSKRTAVYATAGHVGNDGTLALGVSNAAAGNGPAAGGSQTGLGLGVRHSF</sequence>
<keyword evidence="6 11" id="KW-0732">Signal</keyword>
<feature type="signal peptide" evidence="11">
    <location>
        <begin position="1"/>
        <end position="20"/>
    </location>
</feature>
<dbReference type="InterPro" id="IPR033900">
    <property type="entry name" value="Gram_neg_porin_domain"/>
</dbReference>
<keyword evidence="7" id="KW-0406">Ion transport</keyword>
<dbReference type="Pfam" id="PF13609">
    <property type="entry name" value="Porin_4"/>
    <property type="match status" value="1"/>
</dbReference>
<keyword evidence="5" id="KW-0812">Transmembrane</keyword>
<keyword evidence="10" id="KW-0998">Cell outer membrane</keyword>
<dbReference type="PRINTS" id="PR00184">
    <property type="entry name" value="NEISSPPORIN"/>
</dbReference>
<reference evidence="13 14" key="1">
    <citation type="submission" date="2023-07" db="EMBL/GenBank/DDBJ databases">
        <title>Sorghum-associated microbial communities from plants grown in Nebraska, USA.</title>
        <authorList>
            <person name="Schachtman D."/>
        </authorList>
    </citation>
    <scope>NUCLEOTIDE SEQUENCE [LARGE SCALE GENOMIC DNA]</scope>
    <source>
        <strain evidence="13 14">BE316</strain>
    </source>
</reference>